<comment type="caution">
    <text evidence="1">The sequence shown here is derived from an EMBL/GenBank/DDBJ whole genome shotgun (WGS) entry which is preliminary data.</text>
</comment>
<name>A0ACC1RBL8_9HYPO</name>
<dbReference type="EMBL" id="JANRMS010005028">
    <property type="protein sequence ID" value="KAJ3504185.1"/>
    <property type="molecule type" value="Genomic_DNA"/>
</dbReference>
<dbReference type="Proteomes" id="UP001148629">
    <property type="component" value="Unassembled WGS sequence"/>
</dbReference>
<sequence>MAALLPRAIHPATTPTWPSRSTSLPMSLRQESCRASAADNKSPDYLPESLSESLHVLPHTSTGWSKVIGDVKREYLNRRYRPCATRCSEILDTIKDFLPGDACSRFATTFTITHFTPSSSP</sequence>
<accession>A0ACC1RBL8</accession>
<gene>
    <name evidence="1" type="ORF">NM208_g16375</name>
</gene>
<evidence type="ECO:0000313" key="1">
    <source>
        <dbReference type="EMBL" id="KAJ3504185.1"/>
    </source>
</evidence>
<protein>
    <submittedName>
        <fullName evidence="1">Uncharacterized protein</fullName>
    </submittedName>
</protein>
<keyword evidence="2" id="KW-1185">Reference proteome</keyword>
<evidence type="ECO:0000313" key="2">
    <source>
        <dbReference type="Proteomes" id="UP001148629"/>
    </source>
</evidence>
<organism evidence="1 2">
    <name type="scientific">Fusarium decemcellulare</name>
    <dbReference type="NCBI Taxonomy" id="57161"/>
    <lineage>
        <taxon>Eukaryota</taxon>
        <taxon>Fungi</taxon>
        <taxon>Dikarya</taxon>
        <taxon>Ascomycota</taxon>
        <taxon>Pezizomycotina</taxon>
        <taxon>Sordariomycetes</taxon>
        <taxon>Hypocreomycetidae</taxon>
        <taxon>Hypocreales</taxon>
        <taxon>Nectriaceae</taxon>
        <taxon>Fusarium</taxon>
        <taxon>Fusarium decemcellulare species complex</taxon>
    </lineage>
</organism>
<reference evidence="1" key="1">
    <citation type="submission" date="2022-08" db="EMBL/GenBank/DDBJ databases">
        <title>Genome Sequence of Fusarium decemcellulare.</title>
        <authorList>
            <person name="Buettner E."/>
        </authorList>
    </citation>
    <scope>NUCLEOTIDE SEQUENCE</scope>
    <source>
        <strain evidence="1">Babe19</strain>
    </source>
</reference>
<proteinExistence type="predicted"/>